<reference evidence="2" key="3">
    <citation type="submission" date="2024-03" db="EMBL/GenBank/DDBJ databases">
        <title>The Genome Sequence of Enterococcus sp. DIV0242b.</title>
        <authorList>
            <consortium name="The Broad Institute Genomics Platform"/>
            <consortium name="The Broad Institute Microbial Omics Core"/>
            <consortium name="The Broad Institute Genomic Center for Infectious Diseases"/>
            <person name="Earl A."/>
            <person name="Manson A."/>
            <person name="Gilmore M."/>
            <person name="Schwartman J."/>
            <person name="Shea T."/>
            <person name="Abouelleil A."/>
            <person name="Cao P."/>
            <person name="Chapman S."/>
            <person name="Cusick C."/>
            <person name="Young S."/>
            <person name="Neafsey D."/>
            <person name="Nusbaum C."/>
            <person name="Birren B."/>
        </authorList>
    </citation>
    <scope>NUCLEOTIDE SEQUENCE</scope>
    <source>
        <strain evidence="2">9E7_DIV0242</strain>
    </source>
</reference>
<reference evidence="1" key="1">
    <citation type="submission" date="2017-05" db="EMBL/GenBank/DDBJ databases">
        <title>The Genome Sequence of Enterococcus sp. 9E7_DIV0242.</title>
        <authorList>
            <consortium name="The Broad Institute Genomics Platform"/>
            <consortium name="The Broad Institute Genomic Center for Infectious Diseases"/>
            <person name="Earl A."/>
            <person name="Manson A."/>
            <person name="Schwartman J."/>
            <person name="Gilmore M."/>
            <person name="Abouelleil A."/>
            <person name="Cao P."/>
            <person name="Chapman S."/>
            <person name="Cusick C."/>
            <person name="Shea T."/>
            <person name="Young S."/>
            <person name="Neafsey D."/>
            <person name="Nusbaum C."/>
            <person name="Birren B."/>
        </authorList>
    </citation>
    <scope>NUCLEOTIDE SEQUENCE [LARGE SCALE GENOMIC DNA]</scope>
    <source>
        <strain evidence="1">9E7_DIV0242</strain>
    </source>
</reference>
<dbReference type="EMBL" id="CP147247">
    <property type="protein sequence ID" value="WYJ89335.1"/>
    <property type="molecule type" value="Genomic_DNA"/>
</dbReference>
<dbReference type="AlphaFoldDB" id="A0A242KFC7"/>
<dbReference type="Proteomes" id="UP000195141">
    <property type="component" value="Chromosome"/>
</dbReference>
<accession>A0A242KFC7</accession>
<sequence length="401" mass="47700">MTIYPTSAPLTDELLYKRETLEEVCLICEKLHLGRQLKGKCEYEQVNARFKAMFEVMTAVCHMEISIISGELKWERVLQELAVLLPQFAWVSCKREVKKHGRQRYYIEFVPIVYREEGFPFDIQLQASIQQQLFFPIKEAVKVLCREIEQQIAVKKLLDFQSVHRTEEKQSFQKEVRPKQLQFSDETASLENQLLVYKEEAKRSNYTKERMRIANERLELLIEKLEQTVIDSSISYLQKSEEKKNSKFLQISLREYSYLKQKARYLEKLWEINKELVKQAAETSAFENATVYKEEHLRPLKEMIFDSDIYMVMDECRAIDMRVLINQSPWFRSPYVKIAQPDYNSLVSKAAYFDLLQGENYFLRKIIDAQAIQPEKKQESKQEQFKKEEVFKKNYRVFGSS</sequence>
<evidence type="ECO:0000313" key="1">
    <source>
        <dbReference type="EMBL" id="OTP19250.1"/>
    </source>
</evidence>
<evidence type="ECO:0000313" key="2">
    <source>
        <dbReference type="EMBL" id="WYJ89335.1"/>
    </source>
</evidence>
<gene>
    <name evidence="2" type="ORF">A5888_001055</name>
    <name evidence="1" type="ORF">A5888_001065</name>
</gene>
<organism evidence="1">
    <name type="scientific">Candidatus Enterococcus clewellii</name>
    <dbReference type="NCBI Taxonomy" id="1834193"/>
    <lineage>
        <taxon>Bacteria</taxon>
        <taxon>Bacillati</taxon>
        <taxon>Bacillota</taxon>
        <taxon>Bacilli</taxon>
        <taxon>Lactobacillales</taxon>
        <taxon>Enterococcaceae</taxon>
        <taxon>Enterococcus</taxon>
    </lineage>
</organism>
<reference evidence="2" key="2">
    <citation type="submission" date="2017-05" db="EMBL/GenBank/DDBJ databases">
        <authorList>
            <consortium name="The Broad Institute Genomics Platform"/>
            <consortium name="The Broad Institute Genomic Center for Infectious Diseases"/>
            <person name="Earl A."/>
            <person name="Manson A."/>
            <person name="Schwartman J."/>
            <person name="Gilmore M."/>
            <person name="Abouelleil A."/>
            <person name="Cao P."/>
            <person name="Chapman S."/>
            <person name="Cusick C."/>
            <person name="Shea T."/>
            <person name="Young S."/>
            <person name="Neafsey D."/>
            <person name="Nusbaum C."/>
            <person name="Birren B."/>
        </authorList>
    </citation>
    <scope>NUCLEOTIDE SEQUENCE</scope>
    <source>
        <strain evidence="2">9E7_DIV0242</strain>
    </source>
</reference>
<protein>
    <submittedName>
        <fullName evidence="1">Uncharacterized protein</fullName>
    </submittedName>
</protein>
<evidence type="ECO:0000313" key="3">
    <source>
        <dbReference type="Proteomes" id="UP000195141"/>
    </source>
</evidence>
<keyword evidence="3" id="KW-1185">Reference proteome</keyword>
<dbReference type="EMBL" id="NGMM01000001">
    <property type="protein sequence ID" value="OTP19250.1"/>
    <property type="molecule type" value="Genomic_DNA"/>
</dbReference>
<name>A0A242KFC7_9ENTE</name>
<proteinExistence type="predicted"/>